<evidence type="ECO:0000256" key="1">
    <source>
        <dbReference type="SAM" id="MobiDB-lite"/>
    </source>
</evidence>
<dbReference type="EMBL" id="BAAAJE010000002">
    <property type="protein sequence ID" value="GAA1130606.1"/>
    <property type="molecule type" value="Genomic_DNA"/>
</dbReference>
<keyword evidence="3" id="KW-1185">Reference proteome</keyword>
<evidence type="ECO:0000313" key="2">
    <source>
        <dbReference type="EMBL" id="GAA1130606.1"/>
    </source>
</evidence>
<organism evidence="2 3">
    <name type="scientific">Nocardioides aquiterrae</name>
    <dbReference type="NCBI Taxonomy" id="203799"/>
    <lineage>
        <taxon>Bacteria</taxon>
        <taxon>Bacillati</taxon>
        <taxon>Actinomycetota</taxon>
        <taxon>Actinomycetes</taxon>
        <taxon>Propionibacteriales</taxon>
        <taxon>Nocardioidaceae</taxon>
        <taxon>Nocardioides</taxon>
    </lineage>
</organism>
<protein>
    <submittedName>
        <fullName evidence="2">Uncharacterized protein</fullName>
    </submittedName>
</protein>
<accession>A0ABN1UA06</accession>
<reference evidence="2 3" key="1">
    <citation type="journal article" date="2019" name="Int. J. Syst. Evol. Microbiol.">
        <title>The Global Catalogue of Microorganisms (GCM) 10K type strain sequencing project: providing services to taxonomists for standard genome sequencing and annotation.</title>
        <authorList>
            <consortium name="The Broad Institute Genomics Platform"/>
            <consortium name="The Broad Institute Genome Sequencing Center for Infectious Disease"/>
            <person name="Wu L."/>
            <person name="Ma J."/>
        </authorList>
    </citation>
    <scope>NUCLEOTIDE SEQUENCE [LARGE SCALE GENOMIC DNA]</scope>
    <source>
        <strain evidence="2 3">JCM 11813</strain>
    </source>
</reference>
<evidence type="ECO:0000313" key="3">
    <source>
        <dbReference type="Proteomes" id="UP001499979"/>
    </source>
</evidence>
<comment type="caution">
    <text evidence="2">The sequence shown here is derived from an EMBL/GenBank/DDBJ whole genome shotgun (WGS) entry which is preliminary data.</text>
</comment>
<sequence length="135" mass="14182">MAAIEDRAGWACPACESPEAIAASWAEVMVAVPVMLILLGAVGVDEAPWLAKACMPRMPTARAATRTAIALRLVSRAAICTHRELRVRRLVAGKGLIGFDATEKVVSGQPLGPQPERVDDDADRGQGHCGCGDHG</sequence>
<name>A0ABN1UA06_9ACTN</name>
<feature type="compositionally biased region" description="Basic and acidic residues" evidence="1">
    <location>
        <begin position="123"/>
        <end position="135"/>
    </location>
</feature>
<proteinExistence type="predicted"/>
<gene>
    <name evidence="2" type="ORF">GCM10009606_08280</name>
</gene>
<feature type="region of interest" description="Disordered" evidence="1">
    <location>
        <begin position="107"/>
        <end position="135"/>
    </location>
</feature>
<dbReference type="Proteomes" id="UP001499979">
    <property type="component" value="Unassembled WGS sequence"/>
</dbReference>